<reference evidence="1" key="1">
    <citation type="submission" date="2016-11" db="EMBL/GenBank/DDBJ databases">
        <title>The genome of Nicotiana attenuata.</title>
        <authorList>
            <person name="Xu S."/>
            <person name="Brockmoeller T."/>
            <person name="Gaquerel E."/>
            <person name="Navarro A."/>
            <person name="Kuhl H."/>
            <person name="Gase K."/>
            <person name="Ling Z."/>
            <person name="Zhou W."/>
            <person name="Kreitzer C."/>
            <person name="Stanke M."/>
            <person name="Tang H."/>
            <person name="Lyons E."/>
            <person name="Pandey P."/>
            <person name="Pandey S.P."/>
            <person name="Timmermann B."/>
            <person name="Baldwin I.T."/>
        </authorList>
    </citation>
    <scope>NUCLEOTIDE SEQUENCE [LARGE SCALE GENOMIC DNA]</scope>
    <source>
        <strain evidence="1">UT</strain>
    </source>
</reference>
<keyword evidence="2" id="KW-1185">Reference proteome</keyword>
<name>A0A314KJD4_NICAT</name>
<dbReference type="AlphaFoldDB" id="A0A314KJD4"/>
<comment type="caution">
    <text evidence="1">The sequence shown here is derived from an EMBL/GenBank/DDBJ whole genome shotgun (WGS) entry which is preliminary data.</text>
</comment>
<proteinExistence type="predicted"/>
<evidence type="ECO:0000313" key="1">
    <source>
        <dbReference type="EMBL" id="OIT29383.1"/>
    </source>
</evidence>
<protein>
    <submittedName>
        <fullName evidence="1">Uncharacterized protein</fullName>
    </submittedName>
</protein>
<sequence>MTWVTKFFPFPLARKDRTYQSPNFMHVSSSYDRLVVGTTMSWLGLLFQLFLDSSEDNICDKAQLERCLIFESWRRSLPDYCASTIL</sequence>
<evidence type="ECO:0000313" key="2">
    <source>
        <dbReference type="Proteomes" id="UP000187609"/>
    </source>
</evidence>
<dbReference type="EMBL" id="MJEQ01001798">
    <property type="protein sequence ID" value="OIT29383.1"/>
    <property type="molecule type" value="Genomic_DNA"/>
</dbReference>
<gene>
    <name evidence="1" type="ORF">A4A49_15914</name>
</gene>
<accession>A0A314KJD4</accession>
<dbReference type="Gramene" id="OIT29383">
    <property type="protein sequence ID" value="OIT29383"/>
    <property type="gene ID" value="A4A49_15914"/>
</dbReference>
<organism evidence="1 2">
    <name type="scientific">Nicotiana attenuata</name>
    <name type="common">Coyote tobacco</name>
    <dbReference type="NCBI Taxonomy" id="49451"/>
    <lineage>
        <taxon>Eukaryota</taxon>
        <taxon>Viridiplantae</taxon>
        <taxon>Streptophyta</taxon>
        <taxon>Embryophyta</taxon>
        <taxon>Tracheophyta</taxon>
        <taxon>Spermatophyta</taxon>
        <taxon>Magnoliopsida</taxon>
        <taxon>eudicotyledons</taxon>
        <taxon>Gunneridae</taxon>
        <taxon>Pentapetalae</taxon>
        <taxon>asterids</taxon>
        <taxon>lamiids</taxon>
        <taxon>Solanales</taxon>
        <taxon>Solanaceae</taxon>
        <taxon>Nicotianoideae</taxon>
        <taxon>Nicotianeae</taxon>
        <taxon>Nicotiana</taxon>
    </lineage>
</organism>
<dbReference type="Proteomes" id="UP000187609">
    <property type="component" value="Unassembled WGS sequence"/>
</dbReference>